<accession>A0A165F8U5</accession>
<organism evidence="1 2">
    <name type="scientific">Exidia glandulosa HHB12029</name>
    <dbReference type="NCBI Taxonomy" id="1314781"/>
    <lineage>
        <taxon>Eukaryota</taxon>
        <taxon>Fungi</taxon>
        <taxon>Dikarya</taxon>
        <taxon>Basidiomycota</taxon>
        <taxon>Agaricomycotina</taxon>
        <taxon>Agaricomycetes</taxon>
        <taxon>Auriculariales</taxon>
        <taxon>Exidiaceae</taxon>
        <taxon>Exidia</taxon>
    </lineage>
</organism>
<dbReference type="Proteomes" id="UP000077266">
    <property type="component" value="Unassembled WGS sequence"/>
</dbReference>
<evidence type="ECO:0000313" key="2">
    <source>
        <dbReference type="Proteomes" id="UP000077266"/>
    </source>
</evidence>
<keyword evidence="2" id="KW-1185">Reference proteome</keyword>
<dbReference type="InParanoid" id="A0A165F8U5"/>
<dbReference type="AlphaFoldDB" id="A0A165F8U5"/>
<protein>
    <recommendedName>
        <fullName evidence="3">EthD domain-containing protein</fullName>
    </recommendedName>
</protein>
<name>A0A165F8U5_EXIGL</name>
<dbReference type="EMBL" id="KV426096">
    <property type="protein sequence ID" value="KZV88594.1"/>
    <property type="molecule type" value="Genomic_DNA"/>
</dbReference>
<reference evidence="1 2" key="1">
    <citation type="journal article" date="2016" name="Mol. Biol. Evol.">
        <title>Comparative Genomics of Early-Diverging Mushroom-Forming Fungi Provides Insights into the Origins of Lignocellulose Decay Capabilities.</title>
        <authorList>
            <person name="Nagy L.G."/>
            <person name="Riley R."/>
            <person name="Tritt A."/>
            <person name="Adam C."/>
            <person name="Daum C."/>
            <person name="Floudas D."/>
            <person name="Sun H."/>
            <person name="Yadav J.S."/>
            <person name="Pangilinan J."/>
            <person name="Larsson K.H."/>
            <person name="Matsuura K."/>
            <person name="Barry K."/>
            <person name="Labutti K."/>
            <person name="Kuo R."/>
            <person name="Ohm R.A."/>
            <person name="Bhattacharya S.S."/>
            <person name="Shirouzu T."/>
            <person name="Yoshinaga Y."/>
            <person name="Martin F.M."/>
            <person name="Grigoriev I.V."/>
            <person name="Hibbett D.S."/>
        </authorList>
    </citation>
    <scope>NUCLEOTIDE SEQUENCE [LARGE SCALE GENOMIC DNA]</scope>
    <source>
        <strain evidence="1 2">HHB12029</strain>
    </source>
</reference>
<dbReference type="STRING" id="1314781.A0A165F8U5"/>
<evidence type="ECO:0008006" key="3">
    <source>
        <dbReference type="Google" id="ProtNLM"/>
    </source>
</evidence>
<evidence type="ECO:0000313" key="1">
    <source>
        <dbReference type="EMBL" id="KZV88594.1"/>
    </source>
</evidence>
<sequence>MAQPGAMLVFTELGKNTNEDDYHRMYENDHCPPRMALPEFVSGVRYRSADGLSPTWMGLFSVSDVSVASSAAVQAITAKRTEREQRIAADYAALDRRLLKLTNDSSAGQSNPPVGHFALFLGFTHPDRDEVERWYREEHLTMMATVPSWVRSRTWVHLGGNRTGKFVEDKPFPEMVALHEWNSESAFTSEEFEAMLRTEWRSRILKEATHRERRILKLYKVL</sequence>
<proteinExistence type="predicted"/>
<dbReference type="OrthoDB" id="2851338at2759"/>
<gene>
    <name evidence="1" type="ORF">EXIGLDRAFT_650984</name>
</gene>